<gene>
    <name evidence="2" type="ORF">KCU76_g12555</name>
</gene>
<dbReference type="AlphaFoldDB" id="A0A9P8E8J9"/>
<proteinExistence type="predicted"/>
<protein>
    <submittedName>
        <fullName evidence="2">Uncharacterized protein</fullName>
    </submittedName>
</protein>
<feature type="non-terminal residue" evidence="2">
    <location>
        <position position="1"/>
    </location>
</feature>
<name>A0A9P8E8J9_AURME</name>
<evidence type="ECO:0000256" key="1">
    <source>
        <dbReference type="SAM" id="MobiDB-lite"/>
    </source>
</evidence>
<comment type="caution">
    <text evidence="2">The sequence shown here is derived from an EMBL/GenBank/DDBJ whole genome shotgun (WGS) entry which is preliminary data.</text>
</comment>
<feature type="region of interest" description="Disordered" evidence="1">
    <location>
        <begin position="78"/>
        <end position="115"/>
    </location>
</feature>
<dbReference type="EMBL" id="JAHFXF010000651">
    <property type="protein sequence ID" value="KAG9684251.1"/>
    <property type="molecule type" value="Genomic_DNA"/>
</dbReference>
<reference evidence="2" key="2">
    <citation type="submission" date="2021-08" db="EMBL/GenBank/DDBJ databases">
        <authorList>
            <person name="Gostincar C."/>
            <person name="Sun X."/>
            <person name="Song Z."/>
            <person name="Gunde-Cimerman N."/>
        </authorList>
    </citation>
    <scope>NUCLEOTIDE SEQUENCE</scope>
    <source>
        <strain evidence="2">EXF-9911</strain>
    </source>
</reference>
<accession>A0A9P8E8J9</accession>
<dbReference type="Proteomes" id="UP000779574">
    <property type="component" value="Unassembled WGS sequence"/>
</dbReference>
<reference evidence="2" key="1">
    <citation type="journal article" date="2021" name="J Fungi (Basel)">
        <title>Virulence traits and population genomics of the black yeast Aureobasidium melanogenum.</title>
        <authorList>
            <person name="Cernosa A."/>
            <person name="Sun X."/>
            <person name="Gostincar C."/>
            <person name="Fang C."/>
            <person name="Gunde-Cimerman N."/>
            <person name="Song Z."/>
        </authorList>
    </citation>
    <scope>NUCLEOTIDE SEQUENCE</scope>
    <source>
        <strain evidence="2">EXF-9911</strain>
    </source>
</reference>
<organism evidence="2 3">
    <name type="scientific">Aureobasidium melanogenum</name>
    <name type="common">Aureobasidium pullulans var. melanogenum</name>
    <dbReference type="NCBI Taxonomy" id="46634"/>
    <lineage>
        <taxon>Eukaryota</taxon>
        <taxon>Fungi</taxon>
        <taxon>Dikarya</taxon>
        <taxon>Ascomycota</taxon>
        <taxon>Pezizomycotina</taxon>
        <taxon>Dothideomycetes</taxon>
        <taxon>Dothideomycetidae</taxon>
        <taxon>Dothideales</taxon>
        <taxon>Saccotheciaceae</taxon>
        <taxon>Aureobasidium</taxon>
    </lineage>
</organism>
<sequence>MVESESLHFFLFRHLRRDRVSWQAQERSRVAALQILVNIASGRSSSGGIQKPRAQGKDKGKDKIRRLAAAALDRITKLEAEKGSSKNLPARGPLRKDPNDDEDGPDSGASKQITV</sequence>
<feature type="region of interest" description="Disordered" evidence="1">
    <location>
        <begin position="43"/>
        <end position="64"/>
    </location>
</feature>
<evidence type="ECO:0000313" key="2">
    <source>
        <dbReference type="EMBL" id="KAG9684251.1"/>
    </source>
</evidence>
<dbReference type="OrthoDB" id="10399657at2759"/>
<evidence type="ECO:0000313" key="3">
    <source>
        <dbReference type="Proteomes" id="UP000779574"/>
    </source>
</evidence>